<dbReference type="OrthoDB" id="6877645at2"/>
<dbReference type="CDD" id="cd00093">
    <property type="entry name" value="HTH_XRE"/>
    <property type="match status" value="1"/>
</dbReference>
<dbReference type="InterPro" id="IPR010982">
    <property type="entry name" value="Lambda_DNA-bd_dom_sf"/>
</dbReference>
<dbReference type="GO" id="GO:0003677">
    <property type="term" value="F:DNA binding"/>
    <property type="evidence" value="ECO:0007669"/>
    <property type="project" value="InterPro"/>
</dbReference>
<evidence type="ECO:0000313" key="3">
    <source>
        <dbReference type="Proteomes" id="UP000182567"/>
    </source>
</evidence>
<dbReference type="GeneID" id="46907402"/>
<organism evidence="2 3">
    <name type="scientific">Pseudomonas frederiksbergensis</name>
    <dbReference type="NCBI Taxonomy" id="104087"/>
    <lineage>
        <taxon>Bacteria</taxon>
        <taxon>Pseudomonadati</taxon>
        <taxon>Pseudomonadota</taxon>
        <taxon>Gammaproteobacteria</taxon>
        <taxon>Pseudomonadales</taxon>
        <taxon>Pseudomonadaceae</taxon>
        <taxon>Pseudomonas</taxon>
    </lineage>
</organism>
<dbReference type="AlphaFoldDB" id="A0A1J0EGL4"/>
<accession>A0A1J0EGL4</accession>
<evidence type="ECO:0000313" key="2">
    <source>
        <dbReference type="EMBL" id="APC14948.1"/>
    </source>
</evidence>
<dbReference type="SUPFAM" id="SSF47413">
    <property type="entry name" value="lambda repressor-like DNA-binding domains"/>
    <property type="match status" value="1"/>
</dbReference>
<protein>
    <submittedName>
        <fullName evidence="2">Transcriptional regulator</fullName>
    </submittedName>
</protein>
<proteinExistence type="predicted"/>
<evidence type="ECO:0000259" key="1">
    <source>
        <dbReference type="PROSITE" id="PS50943"/>
    </source>
</evidence>
<dbReference type="Pfam" id="PF13560">
    <property type="entry name" value="HTH_31"/>
    <property type="match status" value="1"/>
</dbReference>
<sequence length="74" mass="8287">MNRIADHREKAGIRQRDLVSILGWTQTRISNYESGRRVAGLAESRAITAALNQLGIKCSLDDVFPPEMDFKKVA</sequence>
<dbReference type="SMART" id="SM00530">
    <property type="entry name" value="HTH_XRE"/>
    <property type="match status" value="1"/>
</dbReference>
<dbReference type="Proteomes" id="UP000182567">
    <property type="component" value="Chromosome"/>
</dbReference>
<dbReference type="Gene3D" id="1.10.260.40">
    <property type="entry name" value="lambda repressor-like DNA-binding domains"/>
    <property type="match status" value="1"/>
</dbReference>
<dbReference type="InterPro" id="IPR001387">
    <property type="entry name" value="Cro/C1-type_HTH"/>
</dbReference>
<name>A0A1J0EGL4_9PSED</name>
<gene>
    <name evidence="2" type="ORF">BLL42_04160</name>
</gene>
<dbReference type="PROSITE" id="PS50943">
    <property type="entry name" value="HTH_CROC1"/>
    <property type="match status" value="1"/>
</dbReference>
<dbReference type="RefSeq" id="WP_071550922.1">
    <property type="nucleotide sequence ID" value="NZ_CP017886.1"/>
</dbReference>
<reference evidence="3" key="1">
    <citation type="submission" date="2016-10" db="EMBL/GenBank/DDBJ databases">
        <title>Pseudomonas frederiksbergensis ERGS4:02 complete genome.</title>
        <authorList>
            <person name="Kumar R."/>
            <person name="Acharya V."/>
            <person name="Singh D."/>
        </authorList>
    </citation>
    <scope>NUCLEOTIDE SEQUENCE [LARGE SCALE GENOMIC DNA]</scope>
    <source>
        <strain evidence="3">ERGS4:02</strain>
    </source>
</reference>
<dbReference type="EMBL" id="CP017886">
    <property type="protein sequence ID" value="APC14948.1"/>
    <property type="molecule type" value="Genomic_DNA"/>
</dbReference>
<feature type="domain" description="HTH cro/C1-type" evidence="1">
    <location>
        <begin position="4"/>
        <end position="63"/>
    </location>
</feature>